<keyword evidence="2" id="KW-1185">Reference proteome</keyword>
<reference evidence="1 2" key="1">
    <citation type="journal article" date="2023" name="Genes (Basel)">
        <title>Chromosome-Level Genome Assembly and Circadian Gene Repertoire of the Patagonia Blennie Eleginops maclovinus-The Closest Ancestral Proxy of Antarctic Cryonotothenioids.</title>
        <authorList>
            <person name="Cheng C.C."/>
            <person name="Rivera-Colon A.G."/>
            <person name="Minhas B.F."/>
            <person name="Wilson L."/>
            <person name="Rayamajhi N."/>
            <person name="Vargas-Chacoff L."/>
            <person name="Catchen J.M."/>
        </authorList>
    </citation>
    <scope>NUCLEOTIDE SEQUENCE [LARGE SCALE GENOMIC DNA]</scope>
    <source>
        <strain evidence="1">JMC-PN-2008</strain>
    </source>
</reference>
<reference evidence="1 2" key="2">
    <citation type="journal article" date="2023" name="Mol. Biol. Evol.">
        <title>Genomics of Secondarily Temperate Adaptation in the Only Non-Antarctic Icefish.</title>
        <authorList>
            <person name="Rivera-Colon A.G."/>
            <person name="Rayamajhi N."/>
            <person name="Minhas B.F."/>
            <person name="Madrigal G."/>
            <person name="Bilyk K.T."/>
            <person name="Yoon V."/>
            <person name="Hune M."/>
            <person name="Gregory S."/>
            <person name="Cheng C.H.C."/>
            <person name="Catchen J.M."/>
        </authorList>
    </citation>
    <scope>NUCLEOTIDE SEQUENCE [LARGE SCALE GENOMIC DNA]</scope>
    <source>
        <strain evidence="1">JMC-PN-2008</strain>
    </source>
</reference>
<protein>
    <submittedName>
        <fullName evidence="1">Uncharacterized protein</fullName>
    </submittedName>
</protein>
<evidence type="ECO:0000313" key="1">
    <source>
        <dbReference type="EMBL" id="KAK5862577.1"/>
    </source>
</evidence>
<comment type="caution">
    <text evidence="1">The sequence shown here is derived from an EMBL/GenBank/DDBJ whole genome shotgun (WGS) entry which is preliminary data.</text>
</comment>
<accession>A0AAN7XK25</accession>
<dbReference type="EMBL" id="JAUZQC010000012">
    <property type="protein sequence ID" value="KAK5862577.1"/>
    <property type="molecule type" value="Genomic_DNA"/>
</dbReference>
<proteinExistence type="predicted"/>
<organism evidence="1 2">
    <name type="scientific">Eleginops maclovinus</name>
    <name type="common">Patagonian blennie</name>
    <name type="synonym">Eleginus maclovinus</name>
    <dbReference type="NCBI Taxonomy" id="56733"/>
    <lineage>
        <taxon>Eukaryota</taxon>
        <taxon>Metazoa</taxon>
        <taxon>Chordata</taxon>
        <taxon>Craniata</taxon>
        <taxon>Vertebrata</taxon>
        <taxon>Euteleostomi</taxon>
        <taxon>Actinopterygii</taxon>
        <taxon>Neopterygii</taxon>
        <taxon>Teleostei</taxon>
        <taxon>Neoteleostei</taxon>
        <taxon>Acanthomorphata</taxon>
        <taxon>Eupercaria</taxon>
        <taxon>Perciformes</taxon>
        <taxon>Notothenioidei</taxon>
        <taxon>Eleginopidae</taxon>
        <taxon>Eleginops</taxon>
    </lineage>
</organism>
<dbReference type="AlphaFoldDB" id="A0AAN7XK25"/>
<sequence>MKASYGYILNVRPAVPSELRTEEGSAAIGTYFRLLADDVSSHRLLPSCQPEVTAAGKTLANDISTNSAASLLFRFLFGYLQNLTAGKKETAAASVFSRFLVEVVGRDSGTID</sequence>
<name>A0AAN7XK25_ELEMC</name>
<dbReference type="Proteomes" id="UP001346869">
    <property type="component" value="Unassembled WGS sequence"/>
</dbReference>
<gene>
    <name evidence="1" type="ORF">PBY51_017957</name>
</gene>
<evidence type="ECO:0000313" key="2">
    <source>
        <dbReference type="Proteomes" id="UP001346869"/>
    </source>
</evidence>